<keyword evidence="2 4" id="KW-0479">Metal-binding</keyword>
<keyword evidence="7" id="KW-1185">Reference proteome</keyword>
<keyword evidence="1 4" id="KW-0963">Cytoplasm</keyword>
<reference evidence="6 7" key="1">
    <citation type="submission" date="2022-05" db="EMBL/GenBank/DDBJ databases">
        <title>Sporolactobacillus sp nov CPB3-1, isolated from tree bark (Mangifera indica L.).</title>
        <authorList>
            <person name="Phuengjayaem S."/>
            <person name="Tanasupawat S."/>
        </authorList>
    </citation>
    <scope>NUCLEOTIDE SEQUENCE [LARGE SCALE GENOMIC DNA]</scope>
    <source>
        <strain evidence="6 7">CPB3-1</strain>
    </source>
</reference>
<keyword evidence="3 4" id="KW-0862">Zinc</keyword>
<feature type="active site" evidence="4">
    <location>
        <position position="68"/>
    </location>
</feature>
<feature type="binding site" evidence="4">
    <location>
        <position position="71"/>
    </location>
    <ligand>
        <name>Zn(2+)</name>
        <dbReference type="ChEBI" id="CHEBI:29105"/>
    </ligand>
</feature>
<dbReference type="HAMAP" id="MF_00745">
    <property type="entry name" value="SprT_like"/>
    <property type="match status" value="1"/>
</dbReference>
<name>A0ABT0MBW3_9BACL</name>
<comment type="subcellular location">
    <subcellularLocation>
        <location evidence="4">Cytoplasm</location>
    </subcellularLocation>
</comment>
<comment type="similarity">
    <text evidence="4">Belongs to the SprT family.</text>
</comment>
<comment type="caution">
    <text evidence="6">The sequence shown here is derived from an EMBL/GenBank/DDBJ whole genome shotgun (WGS) entry which is preliminary data.</text>
</comment>
<evidence type="ECO:0000313" key="7">
    <source>
        <dbReference type="Proteomes" id="UP001203004"/>
    </source>
</evidence>
<evidence type="ECO:0000259" key="5">
    <source>
        <dbReference type="SMART" id="SM00731"/>
    </source>
</evidence>
<dbReference type="InterPro" id="IPR006640">
    <property type="entry name" value="SprT-like_domain"/>
</dbReference>
<evidence type="ECO:0000313" key="6">
    <source>
        <dbReference type="EMBL" id="MCL1632360.1"/>
    </source>
</evidence>
<sequence length="164" mass="19214">MTDEELQKLVEEISLESFHRPFCHEVVFNSRLRTTGGRYLLTSHRIEFNQRQLQYFGREAFIRIIKHELCHYHLHLLGGGYRHRDADFRALLAKVGGSRFCSRIPNMRTCSGVRYLYHCTSCGLAFMRKRKIDVRRYVCGSCGGSLQLLSKNRVEESKKDRKKG</sequence>
<dbReference type="SMART" id="SM00731">
    <property type="entry name" value="SprT"/>
    <property type="match status" value="1"/>
</dbReference>
<dbReference type="Pfam" id="PF10263">
    <property type="entry name" value="SprT-like"/>
    <property type="match status" value="1"/>
</dbReference>
<dbReference type="NCBIfam" id="NF003339">
    <property type="entry name" value="PRK04351.1"/>
    <property type="match status" value="1"/>
</dbReference>
<dbReference type="Pfam" id="PF17283">
    <property type="entry name" value="Zn_ribbon_SprT"/>
    <property type="match status" value="1"/>
</dbReference>
<gene>
    <name evidence="6" type="ORF">M3N64_10465</name>
</gene>
<comment type="cofactor">
    <cofactor evidence="4">
        <name>Zn(2+)</name>
        <dbReference type="ChEBI" id="CHEBI:29105"/>
    </cofactor>
    <text evidence="4">Binds 1 zinc ion.</text>
</comment>
<dbReference type="InterPro" id="IPR035240">
    <property type="entry name" value="SprT_Zn_ribbon"/>
</dbReference>
<evidence type="ECO:0000256" key="4">
    <source>
        <dbReference type="HAMAP-Rule" id="MF_00745"/>
    </source>
</evidence>
<evidence type="ECO:0000256" key="2">
    <source>
        <dbReference type="ARBA" id="ARBA00022723"/>
    </source>
</evidence>
<accession>A0ABT0MBW3</accession>
<feature type="binding site" evidence="4">
    <location>
        <position position="67"/>
    </location>
    <ligand>
        <name>Zn(2+)</name>
        <dbReference type="ChEBI" id="CHEBI:29105"/>
    </ligand>
</feature>
<proteinExistence type="inferred from homology"/>
<protein>
    <recommendedName>
        <fullName evidence="4">Protein SprT-like</fullName>
    </recommendedName>
</protein>
<feature type="domain" description="SprT-like" evidence="5">
    <location>
        <begin position="4"/>
        <end position="149"/>
    </location>
</feature>
<dbReference type="EMBL" id="JAMAST010000013">
    <property type="protein sequence ID" value="MCL1632360.1"/>
    <property type="molecule type" value="Genomic_DNA"/>
</dbReference>
<organism evidence="6 7">
    <name type="scientific">Sporolactobacillus mangiferae</name>
    <dbReference type="NCBI Taxonomy" id="2940498"/>
    <lineage>
        <taxon>Bacteria</taxon>
        <taxon>Bacillati</taxon>
        <taxon>Bacillota</taxon>
        <taxon>Bacilli</taxon>
        <taxon>Bacillales</taxon>
        <taxon>Sporolactobacillaceae</taxon>
        <taxon>Sporolactobacillus</taxon>
    </lineage>
</organism>
<dbReference type="Proteomes" id="UP001203004">
    <property type="component" value="Unassembled WGS sequence"/>
</dbReference>
<evidence type="ECO:0000256" key="3">
    <source>
        <dbReference type="ARBA" id="ARBA00022833"/>
    </source>
</evidence>
<evidence type="ECO:0000256" key="1">
    <source>
        <dbReference type="ARBA" id="ARBA00022490"/>
    </source>
</evidence>
<dbReference type="InterPro" id="IPR023524">
    <property type="entry name" value="Uncharacterised_SprT-like"/>
</dbReference>
<dbReference type="RefSeq" id="WP_249102027.1">
    <property type="nucleotide sequence ID" value="NZ_JAMAST010000013.1"/>
</dbReference>